<sequence length="295" mass="33796">VFVLVISIHQDSILFLLQCFWKERTTITITLYVQDSVVIIAAYFKMVKMQLAVMSLTRSVKCFTQTIFLIIGNCIIKITSRKFISKLLLKLPSQFFPCYRVVVSAVIIQDNLKRRSMMPPTIYSSSSSDEEDDGSSTNVGRCKCIRVLQKAYYYHGKTDHSDESSDESSQENLDACESTLDIQFHEKGFVKFSNEYVEILEENVVEKCHVEPPGTPPLRRITASDLASVHLRPSKDYERTPRTPEVSDMLNILRRRYAVLHYSPASSNNSFSDLSECEYRNINSHCGNDYVDCVY</sequence>
<evidence type="ECO:0000256" key="1">
    <source>
        <dbReference type="SAM" id="MobiDB-lite"/>
    </source>
</evidence>
<name>A0A653C7Y9_CALMS</name>
<keyword evidence="3" id="KW-1185">Reference proteome</keyword>
<feature type="non-terminal residue" evidence="2">
    <location>
        <position position="1"/>
    </location>
</feature>
<organism evidence="2 3">
    <name type="scientific">Callosobruchus maculatus</name>
    <name type="common">Southern cowpea weevil</name>
    <name type="synonym">Pulse bruchid</name>
    <dbReference type="NCBI Taxonomy" id="64391"/>
    <lineage>
        <taxon>Eukaryota</taxon>
        <taxon>Metazoa</taxon>
        <taxon>Ecdysozoa</taxon>
        <taxon>Arthropoda</taxon>
        <taxon>Hexapoda</taxon>
        <taxon>Insecta</taxon>
        <taxon>Pterygota</taxon>
        <taxon>Neoptera</taxon>
        <taxon>Endopterygota</taxon>
        <taxon>Coleoptera</taxon>
        <taxon>Polyphaga</taxon>
        <taxon>Cucujiformia</taxon>
        <taxon>Chrysomeloidea</taxon>
        <taxon>Chrysomelidae</taxon>
        <taxon>Bruchinae</taxon>
        <taxon>Bruchini</taxon>
        <taxon>Callosobruchus</taxon>
    </lineage>
</organism>
<dbReference type="Proteomes" id="UP000410492">
    <property type="component" value="Unassembled WGS sequence"/>
</dbReference>
<dbReference type="EMBL" id="CAACVG010007171">
    <property type="protein sequence ID" value="VEN44031.1"/>
    <property type="molecule type" value="Genomic_DNA"/>
</dbReference>
<protein>
    <submittedName>
        <fullName evidence="2">Uncharacterized protein</fullName>
    </submittedName>
</protein>
<dbReference type="AlphaFoldDB" id="A0A653C7Y9"/>
<evidence type="ECO:0000313" key="3">
    <source>
        <dbReference type="Proteomes" id="UP000410492"/>
    </source>
</evidence>
<dbReference type="OrthoDB" id="2133332at2759"/>
<evidence type="ECO:0000313" key="2">
    <source>
        <dbReference type="EMBL" id="VEN44031.1"/>
    </source>
</evidence>
<feature type="region of interest" description="Disordered" evidence="1">
    <location>
        <begin position="119"/>
        <end position="138"/>
    </location>
</feature>
<proteinExistence type="predicted"/>
<accession>A0A653C7Y9</accession>
<gene>
    <name evidence="2" type="ORF">CALMAC_LOCUS6981</name>
</gene>
<reference evidence="2 3" key="1">
    <citation type="submission" date="2019-01" db="EMBL/GenBank/DDBJ databases">
        <authorList>
            <person name="Sayadi A."/>
        </authorList>
    </citation>
    <scope>NUCLEOTIDE SEQUENCE [LARGE SCALE GENOMIC DNA]</scope>
</reference>